<dbReference type="PROSITE" id="PS50111">
    <property type="entry name" value="CHEMOTAXIS_TRANSDUC_2"/>
    <property type="match status" value="1"/>
</dbReference>
<dbReference type="PRINTS" id="PR00260">
    <property type="entry name" value="CHEMTRNSDUCR"/>
</dbReference>
<dbReference type="PANTHER" id="PTHR43531">
    <property type="entry name" value="PROTEIN ICFG"/>
    <property type="match status" value="1"/>
</dbReference>
<dbReference type="SMART" id="SM00304">
    <property type="entry name" value="HAMP"/>
    <property type="match status" value="1"/>
</dbReference>
<dbReference type="CDD" id="cd11386">
    <property type="entry name" value="MCP_signal"/>
    <property type="match status" value="1"/>
</dbReference>
<evidence type="ECO:0000256" key="4">
    <source>
        <dbReference type="PROSITE-ProRule" id="PRU00284"/>
    </source>
</evidence>
<dbReference type="GO" id="GO:0004888">
    <property type="term" value="F:transmembrane signaling receptor activity"/>
    <property type="evidence" value="ECO:0007669"/>
    <property type="project" value="InterPro"/>
</dbReference>
<dbReference type="GO" id="GO:0007165">
    <property type="term" value="P:signal transduction"/>
    <property type="evidence" value="ECO:0007669"/>
    <property type="project" value="UniProtKB-KW"/>
</dbReference>
<sequence length="551" mass="58908">MKLANLKIGVRLALLSGFFFFALLVVGVEGWRALNFIKDRNAEGMQRSVTLTQAVDTARGAQVEFKIQVQEWKNILLRGSDPASFDKYSQAFVKTGKQVNGELLKLQALLDRLNLKTPLVAEAIRMHEELGANYLRALKQYDPAHPDGHKVVDGLVKGMDRAPTKKIDDIVLFIGEQSRRLAAEMAADNEAAHRNATISLLVMMAATLLLGSVLVVWMIRGITRPLNQAIGIAQTVAAGDLRCDVETSRQDEVGELLRALKRMSDNLADIVGRVRAGTDTIATASREIATGNQDLSNRTEEQASSLEETASSMVELTSTVRQNNDNASQARELAHSASAVAVKGGATVADVVRTMEQINESSRRIVDIIGVIDGIAFQTNILALNAAVEAARAGEQGRGFAVVASEVRNLAQRSAAAAKEIKELIGTSVERVAAGSSLVGKAGVTMSEVVASVERVNAIIGEIALASTEQQDGIEQIGTAISHMDGVTQQNAALVEQAAAAAESLQRQAQNLTEAVSFFKLHDRDGAAGVPQAPSASRALRAPPRNQTVQT</sequence>
<keyword evidence="2" id="KW-0488">Methylation</keyword>
<dbReference type="GO" id="GO:0005886">
    <property type="term" value="C:plasma membrane"/>
    <property type="evidence" value="ECO:0007669"/>
    <property type="project" value="TreeGrafter"/>
</dbReference>
<reference evidence="10" key="1">
    <citation type="submission" date="2016-10" db="EMBL/GenBank/DDBJ databases">
        <authorList>
            <person name="Varghese N."/>
            <person name="Submissions S."/>
        </authorList>
    </citation>
    <scope>NUCLEOTIDE SEQUENCE [LARGE SCALE GENOMIC DNA]</scope>
    <source>
        <strain evidence="10">CGMCC 1.11014</strain>
    </source>
</reference>
<dbReference type="RefSeq" id="WP_093553195.1">
    <property type="nucleotide sequence ID" value="NZ_FPBO01000002.1"/>
</dbReference>
<feature type="compositionally biased region" description="Low complexity" evidence="5">
    <location>
        <begin position="531"/>
        <end position="545"/>
    </location>
</feature>
<feature type="domain" description="HAMP" evidence="8">
    <location>
        <begin position="220"/>
        <end position="272"/>
    </location>
</feature>
<dbReference type="PROSITE" id="PS50885">
    <property type="entry name" value="HAMP"/>
    <property type="match status" value="1"/>
</dbReference>
<evidence type="ECO:0000256" key="3">
    <source>
        <dbReference type="ARBA" id="ARBA00029447"/>
    </source>
</evidence>
<dbReference type="STRING" id="1035707.SAMN05216552_100287"/>
<name>A0A1I7FJT2_9BURK</name>
<dbReference type="Proteomes" id="UP000199391">
    <property type="component" value="Unassembled WGS sequence"/>
</dbReference>
<evidence type="ECO:0000313" key="9">
    <source>
        <dbReference type="EMBL" id="SFU36395.1"/>
    </source>
</evidence>
<protein>
    <submittedName>
        <fullName evidence="9">Methyl-accepting chemotaxis sensory transducer</fullName>
    </submittedName>
</protein>
<keyword evidence="6" id="KW-0812">Transmembrane</keyword>
<dbReference type="CDD" id="cd06225">
    <property type="entry name" value="HAMP"/>
    <property type="match status" value="1"/>
</dbReference>
<evidence type="ECO:0000256" key="5">
    <source>
        <dbReference type="SAM" id="MobiDB-lite"/>
    </source>
</evidence>
<feature type="domain" description="Methyl-accepting transducer" evidence="7">
    <location>
        <begin position="277"/>
        <end position="506"/>
    </location>
</feature>
<dbReference type="InterPro" id="IPR051310">
    <property type="entry name" value="MCP_chemotaxis"/>
</dbReference>
<dbReference type="Gene3D" id="1.10.287.950">
    <property type="entry name" value="Methyl-accepting chemotaxis protein"/>
    <property type="match status" value="1"/>
</dbReference>
<dbReference type="GO" id="GO:0006935">
    <property type="term" value="P:chemotaxis"/>
    <property type="evidence" value="ECO:0007669"/>
    <property type="project" value="InterPro"/>
</dbReference>
<gene>
    <name evidence="9" type="ORF">SAMN05216552_100287</name>
</gene>
<dbReference type="Pfam" id="PF00015">
    <property type="entry name" value="MCPsignal"/>
    <property type="match status" value="1"/>
</dbReference>
<evidence type="ECO:0000313" key="10">
    <source>
        <dbReference type="Proteomes" id="UP000199391"/>
    </source>
</evidence>
<feature type="region of interest" description="Disordered" evidence="5">
    <location>
        <begin position="527"/>
        <end position="551"/>
    </location>
</feature>
<dbReference type="InterPro" id="IPR003660">
    <property type="entry name" value="HAMP_dom"/>
</dbReference>
<evidence type="ECO:0000256" key="1">
    <source>
        <dbReference type="ARBA" id="ARBA00004370"/>
    </source>
</evidence>
<dbReference type="SUPFAM" id="SSF58104">
    <property type="entry name" value="Methyl-accepting chemotaxis protein (MCP) signaling domain"/>
    <property type="match status" value="1"/>
</dbReference>
<feature type="transmembrane region" description="Helical" evidence="6">
    <location>
        <begin position="198"/>
        <end position="219"/>
    </location>
</feature>
<evidence type="ECO:0000259" key="8">
    <source>
        <dbReference type="PROSITE" id="PS50885"/>
    </source>
</evidence>
<dbReference type="AlphaFoldDB" id="A0A1I7FJT2"/>
<comment type="similarity">
    <text evidence="3">Belongs to the methyl-accepting chemotaxis (MCP) protein family.</text>
</comment>
<proteinExistence type="inferred from homology"/>
<keyword evidence="10" id="KW-1185">Reference proteome</keyword>
<comment type="subcellular location">
    <subcellularLocation>
        <location evidence="1">Membrane</location>
    </subcellularLocation>
</comment>
<dbReference type="EMBL" id="FPBO01000002">
    <property type="protein sequence ID" value="SFU36395.1"/>
    <property type="molecule type" value="Genomic_DNA"/>
</dbReference>
<dbReference type="InterPro" id="IPR004089">
    <property type="entry name" value="MCPsignal_dom"/>
</dbReference>
<dbReference type="PANTHER" id="PTHR43531:SF14">
    <property type="entry name" value="METHYL-ACCEPTING CHEMOTAXIS PROTEIN I-RELATED"/>
    <property type="match status" value="1"/>
</dbReference>
<dbReference type="Pfam" id="PF00672">
    <property type="entry name" value="HAMP"/>
    <property type="match status" value="1"/>
</dbReference>
<evidence type="ECO:0000259" key="7">
    <source>
        <dbReference type="PROSITE" id="PS50111"/>
    </source>
</evidence>
<keyword evidence="4" id="KW-0807">Transducer</keyword>
<dbReference type="SMART" id="SM00283">
    <property type="entry name" value="MA"/>
    <property type="match status" value="1"/>
</dbReference>
<dbReference type="OrthoDB" id="1884279at2"/>
<dbReference type="FunFam" id="1.10.287.950:FF:000001">
    <property type="entry name" value="Methyl-accepting chemotaxis sensory transducer"/>
    <property type="match status" value="1"/>
</dbReference>
<evidence type="ECO:0000256" key="2">
    <source>
        <dbReference type="ARBA" id="ARBA00022481"/>
    </source>
</evidence>
<dbReference type="InterPro" id="IPR004090">
    <property type="entry name" value="Chemotax_Me-accpt_rcpt"/>
</dbReference>
<evidence type="ECO:0000256" key="6">
    <source>
        <dbReference type="SAM" id="Phobius"/>
    </source>
</evidence>
<keyword evidence="6" id="KW-0472">Membrane</keyword>
<organism evidence="9 10">
    <name type="scientific">Pseudoduganella namucuonensis</name>
    <dbReference type="NCBI Taxonomy" id="1035707"/>
    <lineage>
        <taxon>Bacteria</taxon>
        <taxon>Pseudomonadati</taxon>
        <taxon>Pseudomonadota</taxon>
        <taxon>Betaproteobacteria</taxon>
        <taxon>Burkholderiales</taxon>
        <taxon>Oxalobacteraceae</taxon>
        <taxon>Telluria group</taxon>
        <taxon>Pseudoduganella</taxon>
    </lineage>
</organism>
<accession>A0A1I7FJT2</accession>
<keyword evidence="6" id="KW-1133">Transmembrane helix</keyword>